<dbReference type="Gene3D" id="2.40.50.100">
    <property type="match status" value="1"/>
</dbReference>
<comment type="similarity">
    <text evidence="1">Belongs to the membrane fusion protein (MFP) (TC 8.A.1) family.</text>
</comment>
<evidence type="ECO:0000313" key="5">
    <source>
        <dbReference type="EMBL" id="MEL5995875.1"/>
    </source>
</evidence>
<evidence type="ECO:0000256" key="1">
    <source>
        <dbReference type="ARBA" id="ARBA00009477"/>
    </source>
</evidence>
<name>A0ABU9LZ91_9BACT</name>
<evidence type="ECO:0000259" key="3">
    <source>
        <dbReference type="Pfam" id="PF25954"/>
    </source>
</evidence>
<dbReference type="PANTHER" id="PTHR30097:SF4">
    <property type="entry name" value="SLR6042 PROTEIN"/>
    <property type="match status" value="1"/>
</dbReference>
<feature type="domain" description="CzcB-like barrel-sandwich hybrid" evidence="4">
    <location>
        <begin position="80"/>
        <end position="219"/>
    </location>
</feature>
<dbReference type="RefSeq" id="WP_342299986.1">
    <property type="nucleotide sequence ID" value="NZ_JBCEVZ010000049.1"/>
</dbReference>
<protein>
    <submittedName>
        <fullName evidence="5">Efflux RND transporter periplasmic adaptor subunit</fullName>
    </submittedName>
</protein>
<dbReference type="PANTHER" id="PTHR30097">
    <property type="entry name" value="CATION EFFLUX SYSTEM PROTEIN CUSB"/>
    <property type="match status" value="1"/>
</dbReference>
<evidence type="ECO:0000256" key="2">
    <source>
        <dbReference type="ARBA" id="ARBA00022448"/>
    </source>
</evidence>
<reference evidence="5 6" key="1">
    <citation type="journal article" date="2018" name="Arch. Microbiol.">
        <title>Hymenobacter segetis sp. nov., isolated from soil.</title>
        <authorList>
            <person name="Ten L.N."/>
            <person name="Lim S.J."/>
            <person name="Kim B.O."/>
            <person name="Kang I.K."/>
            <person name="Jung H.Y."/>
        </authorList>
    </citation>
    <scope>NUCLEOTIDE SEQUENCE [LARGE SCALE GENOMIC DNA]</scope>
    <source>
        <strain evidence="5 6">S7-3-11</strain>
    </source>
</reference>
<dbReference type="Pfam" id="PF25954">
    <property type="entry name" value="Beta-barrel_RND_2"/>
    <property type="match status" value="1"/>
</dbReference>
<dbReference type="Proteomes" id="UP001479606">
    <property type="component" value="Unassembled WGS sequence"/>
</dbReference>
<comment type="caution">
    <text evidence="5">The sequence shown here is derived from an EMBL/GenBank/DDBJ whole genome shotgun (WGS) entry which is preliminary data.</text>
</comment>
<keyword evidence="2" id="KW-0813">Transport</keyword>
<dbReference type="InterPro" id="IPR006143">
    <property type="entry name" value="RND_pump_MFP"/>
</dbReference>
<dbReference type="InterPro" id="IPR058647">
    <property type="entry name" value="BSH_CzcB-like"/>
</dbReference>
<dbReference type="SUPFAM" id="SSF111369">
    <property type="entry name" value="HlyD-like secretion proteins"/>
    <property type="match status" value="1"/>
</dbReference>
<organism evidence="5 6">
    <name type="scientific">Hymenobacter segetis</name>
    <dbReference type="NCBI Taxonomy" id="2025509"/>
    <lineage>
        <taxon>Bacteria</taxon>
        <taxon>Pseudomonadati</taxon>
        <taxon>Bacteroidota</taxon>
        <taxon>Cytophagia</taxon>
        <taxon>Cytophagales</taxon>
        <taxon>Hymenobacteraceae</taxon>
        <taxon>Hymenobacter</taxon>
    </lineage>
</organism>
<evidence type="ECO:0000313" key="6">
    <source>
        <dbReference type="Proteomes" id="UP001479606"/>
    </source>
</evidence>
<feature type="domain" description="CusB-like beta-barrel" evidence="3">
    <location>
        <begin position="223"/>
        <end position="298"/>
    </location>
</feature>
<proteinExistence type="inferred from homology"/>
<dbReference type="Pfam" id="PF25973">
    <property type="entry name" value="BSH_CzcB"/>
    <property type="match status" value="1"/>
</dbReference>
<dbReference type="Gene3D" id="2.40.30.170">
    <property type="match status" value="1"/>
</dbReference>
<sequence length="303" mass="32532">MNLPNQSLANRHSHAHYRKSTLAFTAVLGLLFFTACTPSDADALDEPAPQAVVTQSKALPETTPEELVLSGEIAADANHTARVFPRVGGQVLRVGVDLGDEVKQGQVLAVLQSREIAELQNQSTAGTADLAVARKNLAVAEELFQNGLAAGQDVFKARAELARATGTATRNHRQLDTYGMAQGGQYELKAPVAGYVIEKNVAAGLRFNAADMPAAFTVANLDSVWVMANVFESDLTLVHRGQAVEITTLSYPNQPLQGRINQVFHVLDHDSKVMKVRCTLPNPGHLLKPGMHAQVRVLATSTN</sequence>
<dbReference type="EMBL" id="JBCEVZ010000049">
    <property type="protein sequence ID" value="MEL5995875.1"/>
    <property type="molecule type" value="Genomic_DNA"/>
</dbReference>
<keyword evidence="6" id="KW-1185">Reference proteome</keyword>
<dbReference type="NCBIfam" id="TIGR01730">
    <property type="entry name" value="RND_mfp"/>
    <property type="match status" value="1"/>
</dbReference>
<accession>A0ABU9LZ91</accession>
<dbReference type="InterPro" id="IPR058792">
    <property type="entry name" value="Beta-barrel_RND_2"/>
</dbReference>
<gene>
    <name evidence="5" type="ORF">AAFH49_16800</name>
</gene>
<dbReference type="InterPro" id="IPR051909">
    <property type="entry name" value="MFP_Cation_Efflux"/>
</dbReference>
<evidence type="ECO:0000259" key="4">
    <source>
        <dbReference type="Pfam" id="PF25973"/>
    </source>
</evidence>